<name>X1F3N0_9ZZZZ</name>
<organism evidence="1">
    <name type="scientific">marine sediment metagenome</name>
    <dbReference type="NCBI Taxonomy" id="412755"/>
    <lineage>
        <taxon>unclassified sequences</taxon>
        <taxon>metagenomes</taxon>
        <taxon>ecological metagenomes</taxon>
    </lineage>
</organism>
<comment type="caution">
    <text evidence="1">The sequence shown here is derived from an EMBL/GenBank/DDBJ whole genome shotgun (WGS) entry which is preliminary data.</text>
</comment>
<sequence>MNGFNTQIVSTKISLENKKWIEQQAENQGITVSAFTRKILQYAISKIRKDDGLIEEFKEVKNPEKKEKSKEERRWYDPIITL</sequence>
<accession>X1F3N0</accession>
<dbReference type="EMBL" id="BARU01000105">
    <property type="protein sequence ID" value="GAH27185.1"/>
    <property type="molecule type" value="Genomic_DNA"/>
</dbReference>
<proteinExistence type="predicted"/>
<dbReference type="AlphaFoldDB" id="X1F3N0"/>
<gene>
    <name evidence="1" type="ORF">S03H2_00520</name>
</gene>
<reference evidence="1" key="1">
    <citation type="journal article" date="2014" name="Front. Microbiol.">
        <title>High frequency of phylogenetically diverse reductive dehalogenase-homologous genes in deep subseafloor sedimentary metagenomes.</title>
        <authorList>
            <person name="Kawai M."/>
            <person name="Futagami T."/>
            <person name="Toyoda A."/>
            <person name="Takaki Y."/>
            <person name="Nishi S."/>
            <person name="Hori S."/>
            <person name="Arai W."/>
            <person name="Tsubouchi T."/>
            <person name="Morono Y."/>
            <person name="Uchiyama I."/>
            <person name="Ito T."/>
            <person name="Fujiyama A."/>
            <person name="Inagaki F."/>
            <person name="Takami H."/>
        </authorList>
    </citation>
    <scope>NUCLEOTIDE SEQUENCE</scope>
    <source>
        <strain evidence="1">Expedition CK06-06</strain>
    </source>
</reference>
<evidence type="ECO:0000313" key="1">
    <source>
        <dbReference type="EMBL" id="GAH27185.1"/>
    </source>
</evidence>
<protein>
    <submittedName>
        <fullName evidence="1">Uncharacterized protein</fullName>
    </submittedName>
</protein>